<gene>
    <name evidence="8" type="primary">birA</name>
    <name evidence="8" type="ORF">Pla100_07950</name>
</gene>
<keyword evidence="9" id="KW-1185">Reference proteome</keyword>
<keyword evidence="4" id="KW-0092">Biotin</keyword>
<evidence type="ECO:0000256" key="4">
    <source>
        <dbReference type="ARBA" id="ARBA00023267"/>
    </source>
</evidence>
<dbReference type="PANTHER" id="PTHR12835">
    <property type="entry name" value="BIOTIN PROTEIN LIGASE"/>
    <property type="match status" value="1"/>
</dbReference>
<dbReference type="GO" id="GO:0005524">
    <property type="term" value="F:ATP binding"/>
    <property type="evidence" value="ECO:0007669"/>
    <property type="project" value="UniProtKB-KW"/>
</dbReference>
<dbReference type="Proteomes" id="UP000316213">
    <property type="component" value="Unassembled WGS sequence"/>
</dbReference>
<feature type="domain" description="BPL/LPL catalytic" evidence="7">
    <location>
        <begin position="35"/>
        <end position="208"/>
    </location>
</feature>
<evidence type="ECO:0000256" key="2">
    <source>
        <dbReference type="ARBA" id="ARBA00022741"/>
    </source>
</evidence>
<keyword evidence="3" id="KW-0067">ATP-binding</keyword>
<evidence type="ECO:0000256" key="3">
    <source>
        <dbReference type="ARBA" id="ARBA00022840"/>
    </source>
</evidence>
<dbReference type="InterPro" id="IPR004143">
    <property type="entry name" value="BPL_LPL_catalytic"/>
</dbReference>
<dbReference type="Gene3D" id="3.30.930.10">
    <property type="entry name" value="Bira Bifunctional Protein, Domain 2"/>
    <property type="match status" value="1"/>
</dbReference>
<dbReference type="GO" id="GO:0004077">
    <property type="term" value="F:biotin--[biotin carboxyl-carrier protein] ligase activity"/>
    <property type="evidence" value="ECO:0007669"/>
    <property type="project" value="UniProtKB-EC"/>
</dbReference>
<evidence type="ECO:0000313" key="8">
    <source>
        <dbReference type="EMBL" id="TWU03860.1"/>
    </source>
</evidence>
<dbReference type="Gene3D" id="2.30.30.100">
    <property type="match status" value="1"/>
</dbReference>
<accession>A0A5C6AVT0</accession>
<name>A0A5C6AVT0_9BACT</name>
<dbReference type="PROSITE" id="PS51733">
    <property type="entry name" value="BPL_LPL_CATALYTIC"/>
    <property type="match status" value="1"/>
</dbReference>
<evidence type="ECO:0000313" key="9">
    <source>
        <dbReference type="Proteomes" id="UP000316213"/>
    </source>
</evidence>
<dbReference type="NCBIfam" id="TIGR00121">
    <property type="entry name" value="birA_ligase"/>
    <property type="match status" value="1"/>
</dbReference>
<dbReference type="AlphaFoldDB" id="A0A5C6AVT0"/>
<dbReference type="EMBL" id="SJPM01000001">
    <property type="protein sequence ID" value="TWU03860.1"/>
    <property type="molecule type" value="Genomic_DNA"/>
</dbReference>
<dbReference type="Pfam" id="PF03099">
    <property type="entry name" value="BPL_LplA_LipB"/>
    <property type="match status" value="1"/>
</dbReference>
<dbReference type="SUPFAM" id="SSF55681">
    <property type="entry name" value="Class II aaRS and biotin synthetases"/>
    <property type="match status" value="1"/>
</dbReference>
<proteinExistence type="predicted"/>
<dbReference type="CDD" id="cd16442">
    <property type="entry name" value="BPL"/>
    <property type="match status" value="1"/>
</dbReference>
<evidence type="ECO:0000256" key="6">
    <source>
        <dbReference type="ARBA" id="ARBA00047846"/>
    </source>
</evidence>
<organism evidence="8 9">
    <name type="scientific">Neorhodopirellula pilleata</name>
    <dbReference type="NCBI Taxonomy" id="2714738"/>
    <lineage>
        <taxon>Bacteria</taxon>
        <taxon>Pseudomonadati</taxon>
        <taxon>Planctomycetota</taxon>
        <taxon>Planctomycetia</taxon>
        <taxon>Pirellulales</taxon>
        <taxon>Pirellulaceae</taxon>
        <taxon>Neorhodopirellula</taxon>
    </lineage>
</organism>
<sequence length="273" mass="29578">MTALNSKLQRAIQTLLQEGVLSSASHLASVDSTNTEAARWIQQISHSHPPSSLEKSLLPRLVVADEQTAGRGRMGRSWTARHDGLAFSLVWPGYHELTSIAVGVAIAETIEYLVGPTRCGLKWPNDVWMLEQKVAGVLIERVDQPKSETVIESKPLLIIGIGLNIGSSPRLDELATTSLVEATGRLISQAEVLAELVPRLIERLQELSGQTSDVVASFRSRCVLTSRGVRCVVDGQVVEGICRGIEDSGELLVQTPAGMQRCRSGEVTQVRLA</sequence>
<dbReference type="InterPro" id="IPR004408">
    <property type="entry name" value="Biotin_CoA_COase_ligase"/>
</dbReference>
<keyword evidence="2" id="KW-0547">Nucleotide-binding</keyword>
<dbReference type="Pfam" id="PF02237">
    <property type="entry name" value="BPL_C"/>
    <property type="match status" value="1"/>
</dbReference>
<dbReference type="GO" id="GO:0005737">
    <property type="term" value="C:cytoplasm"/>
    <property type="evidence" value="ECO:0007669"/>
    <property type="project" value="TreeGrafter"/>
</dbReference>
<dbReference type="InterPro" id="IPR008988">
    <property type="entry name" value="Transcriptional_repressor_C"/>
</dbReference>
<evidence type="ECO:0000259" key="7">
    <source>
        <dbReference type="PROSITE" id="PS51733"/>
    </source>
</evidence>
<evidence type="ECO:0000256" key="5">
    <source>
        <dbReference type="ARBA" id="ARBA00024227"/>
    </source>
</evidence>
<keyword evidence="1 8" id="KW-0436">Ligase</keyword>
<dbReference type="RefSeq" id="WP_231602663.1">
    <property type="nucleotide sequence ID" value="NZ_SJPM01000001.1"/>
</dbReference>
<dbReference type="InterPro" id="IPR045864">
    <property type="entry name" value="aa-tRNA-synth_II/BPL/LPL"/>
</dbReference>
<reference evidence="8 9" key="1">
    <citation type="submission" date="2019-02" db="EMBL/GenBank/DDBJ databases">
        <title>Deep-cultivation of Planctomycetes and their phenomic and genomic characterization uncovers novel biology.</title>
        <authorList>
            <person name="Wiegand S."/>
            <person name="Jogler M."/>
            <person name="Boedeker C."/>
            <person name="Pinto D."/>
            <person name="Vollmers J."/>
            <person name="Rivas-Marin E."/>
            <person name="Kohn T."/>
            <person name="Peeters S.H."/>
            <person name="Heuer A."/>
            <person name="Rast P."/>
            <person name="Oberbeckmann S."/>
            <person name="Bunk B."/>
            <person name="Jeske O."/>
            <person name="Meyerdierks A."/>
            <person name="Storesund J.E."/>
            <person name="Kallscheuer N."/>
            <person name="Luecker S."/>
            <person name="Lage O.M."/>
            <person name="Pohl T."/>
            <person name="Merkel B.J."/>
            <person name="Hornburger P."/>
            <person name="Mueller R.-W."/>
            <person name="Bruemmer F."/>
            <person name="Labrenz M."/>
            <person name="Spormann A.M."/>
            <person name="Op Den Camp H."/>
            <person name="Overmann J."/>
            <person name="Amann R."/>
            <person name="Jetten M.S.M."/>
            <person name="Mascher T."/>
            <person name="Medema M.H."/>
            <person name="Devos D.P."/>
            <person name="Kaster A.-K."/>
            <person name="Ovreas L."/>
            <person name="Rohde M."/>
            <person name="Galperin M.Y."/>
            <person name="Jogler C."/>
        </authorList>
    </citation>
    <scope>NUCLEOTIDE SEQUENCE [LARGE SCALE GENOMIC DNA]</scope>
    <source>
        <strain evidence="8 9">Pla100</strain>
    </source>
</reference>
<protein>
    <recommendedName>
        <fullName evidence="5">biotin--[biotin carboxyl-carrier protein] ligase</fullName>
        <ecNumber evidence="5">6.3.4.15</ecNumber>
    </recommendedName>
</protein>
<dbReference type="PANTHER" id="PTHR12835:SF5">
    <property type="entry name" value="BIOTIN--PROTEIN LIGASE"/>
    <property type="match status" value="1"/>
</dbReference>
<dbReference type="EC" id="6.3.4.15" evidence="5"/>
<evidence type="ECO:0000256" key="1">
    <source>
        <dbReference type="ARBA" id="ARBA00022598"/>
    </source>
</evidence>
<comment type="catalytic activity">
    <reaction evidence="6">
        <text>biotin + L-lysyl-[protein] + ATP = N(6)-biotinyl-L-lysyl-[protein] + AMP + diphosphate + H(+)</text>
        <dbReference type="Rhea" id="RHEA:11756"/>
        <dbReference type="Rhea" id="RHEA-COMP:9752"/>
        <dbReference type="Rhea" id="RHEA-COMP:10505"/>
        <dbReference type="ChEBI" id="CHEBI:15378"/>
        <dbReference type="ChEBI" id="CHEBI:29969"/>
        <dbReference type="ChEBI" id="CHEBI:30616"/>
        <dbReference type="ChEBI" id="CHEBI:33019"/>
        <dbReference type="ChEBI" id="CHEBI:57586"/>
        <dbReference type="ChEBI" id="CHEBI:83144"/>
        <dbReference type="ChEBI" id="CHEBI:456215"/>
        <dbReference type="EC" id="6.3.4.15"/>
    </reaction>
</comment>
<dbReference type="SUPFAM" id="SSF50037">
    <property type="entry name" value="C-terminal domain of transcriptional repressors"/>
    <property type="match status" value="1"/>
</dbReference>
<comment type="caution">
    <text evidence="8">The sequence shown here is derived from an EMBL/GenBank/DDBJ whole genome shotgun (WGS) entry which is preliminary data.</text>
</comment>
<dbReference type="InterPro" id="IPR003142">
    <property type="entry name" value="BPL_C"/>
</dbReference>